<accession>B7JZG2</accession>
<dbReference type="STRING" id="41431.PCC8801_0015"/>
<feature type="binding site" evidence="4">
    <location>
        <position position="164"/>
    </location>
    <ligand>
        <name>Fe cation</name>
        <dbReference type="ChEBI" id="CHEBI:24875"/>
        <note>catalytic</note>
    </ligand>
</feature>
<organism evidence="5 6">
    <name type="scientific">Rippkaea orientalis (strain PCC 8801 / RF-1)</name>
    <name type="common">Cyanothece sp. (strain PCC 8801)</name>
    <dbReference type="NCBI Taxonomy" id="41431"/>
    <lineage>
        <taxon>Bacteria</taxon>
        <taxon>Bacillati</taxon>
        <taxon>Cyanobacteriota</taxon>
        <taxon>Cyanophyceae</taxon>
        <taxon>Oscillatoriophycideae</taxon>
        <taxon>Chroococcales</taxon>
        <taxon>Aphanothecaceae</taxon>
        <taxon>Rippkaea</taxon>
        <taxon>Rippkaea orientalis</taxon>
    </lineage>
</organism>
<dbReference type="Pfam" id="PF03055">
    <property type="entry name" value="RPE65"/>
    <property type="match status" value="1"/>
</dbReference>
<dbReference type="GO" id="GO:0046872">
    <property type="term" value="F:metal ion binding"/>
    <property type="evidence" value="ECO:0007669"/>
    <property type="project" value="UniProtKB-KW"/>
</dbReference>
<evidence type="ECO:0000256" key="1">
    <source>
        <dbReference type="ARBA" id="ARBA00006787"/>
    </source>
</evidence>
<comment type="similarity">
    <text evidence="1">Belongs to the carotenoid oxygenase family.</text>
</comment>
<dbReference type="InterPro" id="IPR004294">
    <property type="entry name" value="Carotenoid_Oase"/>
</dbReference>
<comment type="cofactor">
    <cofactor evidence="4">
        <name>Fe(2+)</name>
        <dbReference type="ChEBI" id="CHEBI:29033"/>
    </cofactor>
    <text evidence="4">Binds 1 Fe(2+) ion per subunit.</text>
</comment>
<keyword evidence="2 4" id="KW-0479">Metal-binding</keyword>
<dbReference type="GO" id="GO:0010436">
    <property type="term" value="F:carotenoid dioxygenase activity"/>
    <property type="evidence" value="ECO:0007669"/>
    <property type="project" value="TreeGrafter"/>
</dbReference>
<dbReference type="Proteomes" id="UP000008204">
    <property type="component" value="Chromosome"/>
</dbReference>
<keyword evidence="6" id="KW-1185">Reference proteome</keyword>
<evidence type="ECO:0000256" key="3">
    <source>
        <dbReference type="ARBA" id="ARBA00023004"/>
    </source>
</evidence>
<feature type="binding site" evidence="4">
    <location>
        <position position="280"/>
    </location>
    <ligand>
        <name>Fe cation</name>
        <dbReference type="ChEBI" id="CHEBI:24875"/>
        <note>catalytic</note>
    </ligand>
</feature>
<dbReference type="KEGG" id="cyp:PCC8801_0015"/>
<dbReference type="eggNOG" id="COG3670">
    <property type="taxonomic scope" value="Bacteria"/>
</dbReference>
<feature type="binding site" evidence="4">
    <location>
        <position position="462"/>
    </location>
    <ligand>
        <name>Fe cation</name>
        <dbReference type="ChEBI" id="CHEBI:24875"/>
        <note>catalytic</note>
    </ligand>
</feature>
<dbReference type="GO" id="GO:0016121">
    <property type="term" value="P:carotene catabolic process"/>
    <property type="evidence" value="ECO:0007669"/>
    <property type="project" value="TreeGrafter"/>
</dbReference>
<evidence type="ECO:0000313" key="5">
    <source>
        <dbReference type="EMBL" id="ACK64122.1"/>
    </source>
</evidence>
<dbReference type="PANTHER" id="PTHR10543">
    <property type="entry name" value="BETA-CAROTENE DIOXYGENASE"/>
    <property type="match status" value="1"/>
</dbReference>
<protein>
    <submittedName>
        <fullName evidence="5">Carotenoid oxygenase</fullName>
    </submittedName>
</protein>
<reference evidence="6" key="1">
    <citation type="journal article" date="2011" name="MBio">
        <title>Novel metabolic attributes of the genus Cyanothece, comprising a group of unicellular nitrogen-fixing Cyanobacteria.</title>
        <authorList>
            <person name="Bandyopadhyay A."/>
            <person name="Elvitigala T."/>
            <person name="Welsh E."/>
            <person name="Stockel J."/>
            <person name="Liberton M."/>
            <person name="Min H."/>
            <person name="Sherman L.A."/>
            <person name="Pakrasi H.B."/>
        </authorList>
    </citation>
    <scope>NUCLEOTIDE SEQUENCE [LARGE SCALE GENOMIC DNA]</scope>
    <source>
        <strain evidence="6">PCC 8801</strain>
    </source>
</reference>
<sequence length="468" mass="52498">MANWSKSIAKPGQEFPLKPLSILSGKIPEGLRGTLYRNGPGRLERGTQKVGHWFDGDGAILAVHFRDTGATATYRYVQTEGYQKEAKADHFLYPNYGMTVPGGFWKTWGKVVKNTANTSVLALPNKLLALWEGGFPHGLDLETLETLGLDNLTQLKPGDSFSAHPKIDPNTGNIYNFGVTPGVKTTLNLYQSDATGKIIKKSSHFLKGIPLIHDFVIAGQYLVFFVPPVRINLWKTALGIASFSDGMQWKPQLGTQILIFERDNLSLVSQSETDPWFQWHYTNGYVNDQRNIVVEFVRYPDFTTNQNLKEVSTGKLQTLAKGTLWEIEISPQTGTVIKTQELLDRGCEFPVISSDKVGNNWRYTYLSVHRDNADLSQEILSAIARFDRELGTLTIADMGENHYPSEPIFVPHSPQSQQGWILTVVYDGSAHRSEVRIYDSNNLNLEPLCRLELPTVIPPGFHGIWNDF</sequence>
<evidence type="ECO:0000256" key="4">
    <source>
        <dbReference type="PIRSR" id="PIRSR604294-1"/>
    </source>
</evidence>
<proteinExistence type="inferred from homology"/>
<gene>
    <name evidence="5" type="ordered locus">PCC8801_0015</name>
</gene>
<name>B7JZG2_RIPO1</name>
<dbReference type="OrthoDB" id="6636843at2"/>
<evidence type="ECO:0000313" key="6">
    <source>
        <dbReference type="Proteomes" id="UP000008204"/>
    </source>
</evidence>
<dbReference type="EMBL" id="CP001287">
    <property type="protein sequence ID" value="ACK64122.1"/>
    <property type="molecule type" value="Genomic_DNA"/>
</dbReference>
<dbReference type="AlphaFoldDB" id="B7JZG2"/>
<dbReference type="RefSeq" id="WP_012593399.1">
    <property type="nucleotide sequence ID" value="NC_011726.1"/>
</dbReference>
<feature type="binding site" evidence="4">
    <location>
        <position position="213"/>
    </location>
    <ligand>
        <name>Fe cation</name>
        <dbReference type="ChEBI" id="CHEBI:24875"/>
        <note>catalytic</note>
    </ligand>
</feature>
<evidence type="ECO:0000256" key="2">
    <source>
        <dbReference type="ARBA" id="ARBA00022723"/>
    </source>
</evidence>
<dbReference type="PANTHER" id="PTHR10543:SF139">
    <property type="entry name" value="DIOXYGENASE"/>
    <property type="match status" value="1"/>
</dbReference>
<keyword evidence="3 4" id="KW-0408">Iron</keyword>
<dbReference type="HOGENOM" id="CLU_016472_6_3_3"/>